<feature type="transmembrane region" description="Helical" evidence="8">
    <location>
        <begin position="343"/>
        <end position="366"/>
    </location>
</feature>
<keyword evidence="6" id="KW-0675">Receptor</keyword>
<dbReference type="Proteomes" id="UP000267096">
    <property type="component" value="Unassembled WGS sequence"/>
</dbReference>
<dbReference type="OrthoDB" id="9990906at2759"/>
<evidence type="ECO:0000256" key="5">
    <source>
        <dbReference type="ARBA" id="ARBA00023136"/>
    </source>
</evidence>
<dbReference type="SUPFAM" id="SSF81321">
    <property type="entry name" value="Family A G protein-coupled receptor-like"/>
    <property type="match status" value="1"/>
</dbReference>
<feature type="transmembrane region" description="Helical" evidence="8">
    <location>
        <begin position="310"/>
        <end position="331"/>
    </location>
</feature>
<dbReference type="PANTHER" id="PTHR24243">
    <property type="entry name" value="G-PROTEIN COUPLED RECEPTOR"/>
    <property type="match status" value="1"/>
</dbReference>
<dbReference type="InterPro" id="IPR017452">
    <property type="entry name" value="GPCR_Rhodpsn_7TM"/>
</dbReference>
<evidence type="ECO:0000256" key="2">
    <source>
        <dbReference type="ARBA" id="ARBA00022692"/>
    </source>
</evidence>
<reference evidence="12" key="1">
    <citation type="submission" date="2016-04" db="UniProtKB">
        <authorList>
            <consortium name="WormBaseParasite"/>
        </authorList>
    </citation>
    <scope>IDENTIFICATION</scope>
</reference>
<dbReference type="GO" id="GO:0005886">
    <property type="term" value="C:plasma membrane"/>
    <property type="evidence" value="ECO:0007669"/>
    <property type="project" value="TreeGrafter"/>
</dbReference>
<dbReference type="PROSITE" id="PS50262">
    <property type="entry name" value="G_PROTEIN_RECEP_F1_2"/>
    <property type="match status" value="1"/>
</dbReference>
<keyword evidence="2 8" id="KW-0812">Transmembrane</keyword>
<evidence type="ECO:0000259" key="9">
    <source>
        <dbReference type="PROSITE" id="PS50262"/>
    </source>
</evidence>
<feature type="transmembrane region" description="Helical" evidence="8">
    <location>
        <begin position="33"/>
        <end position="53"/>
    </location>
</feature>
<evidence type="ECO:0000313" key="12">
    <source>
        <dbReference type="WBParaSite" id="ASIM_0001296701-mRNA-1"/>
    </source>
</evidence>
<evidence type="ECO:0000256" key="7">
    <source>
        <dbReference type="ARBA" id="ARBA00023224"/>
    </source>
</evidence>
<feature type="transmembrane region" description="Helical" evidence="8">
    <location>
        <begin position="146"/>
        <end position="169"/>
    </location>
</feature>
<evidence type="ECO:0000256" key="1">
    <source>
        <dbReference type="ARBA" id="ARBA00004141"/>
    </source>
</evidence>
<feature type="transmembrane region" description="Helical" evidence="8">
    <location>
        <begin position="198"/>
        <end position="225"/>
    </location>
</feature>
<keyword evidence="11" id="KW-1185">Reference proteome</keyword>
<reference evidence="10 11" key="2">
    <citation type="submission" date="2018-11" db="EMBL/GenBank/DDBJ databases">
        <authorList>
            <consortium name="Pathogen Informatics"/>
        </authorList>
    </citation>
    <scope>NUCLEOTIDE SEQUENCE [LARGE SCALE GENOMIC DNA]</scope>
</reference>
<dbReference type="EMBL" id="UYRR01031188">
    <property type="protein sequence ID" value="VDK47360.1"/>
    <property type="molecule type" value="Genomic_DNA"/>
</dbReference>
<proteinExistence type="predicted"/>
<gene>
    <name evidence="10" type="ORF">ASIM_LOCUS12433</name>
</gene>
<evidence type="ECO:0000256" key="4">
    <source>
        <dbReference type="ARBA" id="ARBA00023040"/>
    </source>
</evidence>
<feature type="transmembrane region" description="Helical" evidence="8">
    <location>
        <begin position="107"/>
        <end position="126"/>
    </location>
</feature>
<dbReference type="WBParaSite" id="ASIM_0001296701-mRNA-1">
    <property type="protein sequence ID" value="ASIM_0001296701-mRNA-1"/>
    <property type="gene ID" value="ASIM_0001296701"/>
</dbReference>
<dbReference type="Gene3D" id="1.20.1070.10">
    <property type="entry name" value="Rhodopsin 7-helix transmembrane proteins"/>
    <property type="match status" value="1"/>
</dbReference>
<organism evidence="12">
    <name type="scientific">Anisakis simplex</name>
    <name type="common">Herring worm</name>
    <dbReference type="NCBI Taxonomy" id="6269"/>
    <lineage>
        <taxon>Eukaryota</taxon>
        <taxon>Metazoa</taxon>
        <taxon>Ecdysozoa</taxon>
        <taxon>Nematoda</taxon>
        <taxon>Chromadorea</taxon>
        <taxon>Rhabditida</taxon>
        <taxon>Spirurina</taxon>
        <taxon>Ascaridomorpha</taxon>
        <taxon>Ascaridoidea</taxon>
        <taxon>Anisakidae</taxon>
        <taxon>Anisakis</taxon>
        <taxon>Anisakis simplex complex</taxon>
    </lineage>
</organism>
<feature type="transmembrane region" description="Helical" evidence="8">
    <location>
        <begin position="65"/>
        <end position="87"/>
    </location>
</feature>
<dbReference type="CDD" id="cd00637">
    <property type="entry name" value="7tm_classA_rhodopsin-like"/>
    <property type="match status" value="1"/>
</dbReference>
<dbReference type="GO" id="GO:0004930">
    <property type="term" value="F:G protein-coupled receptor activity"/>
    <property type="evidence" value="ECO:0007669"/>
    <property type="project" value="UniProtKB-KW"/>
</dbReference>
<keyword evidence="5 8" id="KW-0472">Membrane</keyword>
<evidence type="ECO:0000256" key="3">
    <source>
        <dbReference type="ARBA" id="ARBA00022989"/>
    </source>
</evidence>
<evidence type="ECO:0000313" key="10">
    <source>
        <dbReference type="EMBL" id="VDK47360.1"/>
    </source>
</evidence>
<name>A0A158PNV6_ANISI</name>
<keyword evidence="3 8" id="KW-1133">Transmembrane helix</keyword>
<sequence length="401" mass="46620">MQNESEVEYYDETSVDYLLGRDMLLTLRYYARHVIPCFCVTGIIGNCMALMLIRTNYWLKRLTSNIYLCTLSICSCIFLLTVFITWIDNVFDVALYNNSEIGCRLLTFFAHMSDFNCVWMISWVSCDRAIVLFRPGIRKNVCSKKFARYMVLATVVCSCVLYSWCLISAGLEEENNSLFCGLSQNLSFIGYDLGEMHFYFTFIDTVICTIVPSLLISVVNSLAVYRYRQCMKIYSSGVLRVRFVKVNDDQHTPQLVARFLFIYRLIEDTTNAKKLLLSQQSHTTQYSTQSNRSTNGGKLRSSDLQLSRSLLIVTSTFVCLTVPNYAFRIYISIFNPASVLFQLLFFTTFLLYYLHHAVLFYMYIFWSPQMKKQLKPTALKLLECYCCKTVPEFGHSQRYHH</sequence>
<evidence type="ECO:0000256" key="6">
    <source>
        <dbReference type="ARBA" id="ARBA00023170"/>
    </source>
</evidence>
<evidence type="ECO:0000256" key="8">
    <source>
        <dbReference type="SAM" id="Phobius"/>
    </source>
</evidence>
<keyword evidence="4" id="KW-0297">G-protein coupled receptor</keyword>
<keyword evidence="7" id="KW-0807">Transducer</keyword>
<protein>
    <submittedName>
        <fullName evidence="12">G_PROTEIN_RECEP_F1_2 domain-containing protein</fullName>
    </submittedName>
</protein>
<dbReference type="PANTHER" id="PTHR24243:SF230">
    <property type="entry name" value="G-PROTEIN COUPLED RECEPTORS FAMILY 1 PROFILE DOMAIN-CONTAINING PROTEIN"/>
    <property type="match status" value="1"/>
</dbReference>
<feature type="domain" description="G-protein coupled receptors family 1 profile" evidence="9">
    <location>
        <begin position="45"/>
        <end position="363"/>
    </location>
</feature>
<comment type="subcellular location">
    <subcellularLocation>
        <location evidence="1">Membrane</location>
        <topology evidence="1">Multi-pass membrane protein</topology>
    </subcellularLocation>
</comment>
<evidence type="ECO:0000313" key="11">
    <source>
        <dbReference type="Proteomes" id="UP000267096"/>
    </source>
</evidence>
<accession>A0A158PNV6</accession>
<dbReference type="Pfam" id="PF00001">
    <property type="entry name" value="7tm_1"/>
    <property type="match status" value="1"/>
</dbReference>
<dbReference type="AlphaFoldDB" id="A0A158PNV6"/>
<dbReference type="InterPro" id="IPR000276">
    <property type="entry name" value="GPCR_Rhodpsn"/>
</dbReference>